<evidence type="ECO:0000256" key="7">
    <source>
        <dbReference type="PROSITE-ProRule" id="PRU00152"/>
    </source>
</evidence>
<dbReference type="PANTHER" id="PTHR10877:SF150">
    <property type="entry name" value="REJ DOMAIN-CONTAINING PROTEIN"/>
    <property type="match status" value="1"/>
</dbReference>
<feature type="transmembrane region" description="Helical" evidence="8">
    <location>
        <begin position="1483"/>
        <end position="1502"/>
    </location>
</feature>
<dbReference type="InterPro" id="IPR046338">
    <property type="entry name" value="GAIN_dom_sf"/>
</dbReference>
<feature type="transmembrane region" description="Helical" evidence="8">
    <location>
        <begin position="812"/>
        <end position="831"/>
    </location>
</feature>
<dbReference type="PROSITE" id="PS50095">
    <property type="entry name" value="PLAT"/>
    <property type="match status" value="1"/>
</dbReference>
<name>A0A9X0CIJ6_9CNID</name>
<evidence type="ECO:0000256" key="4">
    <source>
        <dbReference type="ARBA" id="ARBA00022729"/>
    </source>
</evidence>
<reference evidence="10" key="1">
    <citation type="submission" date="2023-01" db="EMBL/GenBank/DDBJ databases">
        <title>Genome assembly of the deep-sea coral Lophelia pertusa.</title>
        <authorList>
            <person name="Herrera S."/>
            <person name="Cordes E."/>
        </authorList>
    </citation>
    <scope>NUCLEOTIDE SEQUENCE</scope>
    <source>
        <strain evidence="10">USNM1676648</strain>
        <tissue evidence="10">Polyp</tissue>
    </source>
</reference>
<feature type="transmembrane region" description="Helical" evidence="8">
    <location>
        <begin position="1396"/>
        <end position="1414"/>
    </location>
</feature>
<dbReference type="FunFam" id="1.10.287.70:FF:000086">
    <property type="entry name" value="Polycystic kidney disease 2"/>
    <property type="match status" value="1"/>
</dbReference>
<dbReference type="InterPro" id="IPR051223">
    <property type="entry name" value="Polycystin"/>
</dbReference>
<feature type="transmembrane region" description="Helical" evidence="8">
    <location>
        <begin position="1357"/>
        <end position="1376"/>
    </location>
</feature>
<feature type="transmembrane region" description="Helical" evidence="8">
    <location>
        <begin position="1544"/>
        <end position="1569"/>
    </location>
</feature>
<dbReference type="Proteomes" id="UP001163046">
    <property type="component" value="Unassembled WGS sequence"/>
</dbReference>
<dbReference type="PANTHER" id="PTHR10877">
    <property type="entry name" value="POLYCYSTIN FAMILY MEMBER"/>
    <property type="match status" value="1"/>
</dbReference>
<feature type="transmembrane region" description="Helical" evidence="8">
    <location>
        <begin position="943"/>
        <end position="970"/>
    </location>
</feature>
<organism evidence="10 11">
    <name type="scientific">Desmophyllum pertusum</name>
    <dbReference type="NCBI Taxonomy" id="174260"/>
    <lineage>
        <taxon>Eukaryota</taxon>
        <taxon>Metazoa</taxon>
        <taxon>Cnidaria</taxon>
        <taxon>Anthozoa</taxon>
        <taxon>Hexacorallia</taxon>
        <taxon>Scleractinia</taxon>
        <taxon>Caryophylliina</taxon>
        <taxon>Caryophylliidae</taxon>
        <taxon>Desmophyllum</taxon>
    </lineage>
</organism>
<dbReference type="InterPro" id="IPR013122">
    <property type="entry name" value="PKD1_2_channel"/>
</dbReference>
<dbReference type="InterPro" id="IPR036392">
    <property type="entry name" value="PLAT/LH2_dom_sf"/>
</dbReference>
<accession>A0A9X0CIJ6</accession>
<dbReference type="SMART" id="SM00303">
    <property type="entry name" value="GPS"/>
    <property type="match status" value="1"/>
</dbReference>
<evidence type="ECO:0000256" key="3">
    <source>
        <dbReference type="ARBA" id="ARBA00022692"/>
    </source>
</evidence>
<keyword evidence="6 8" id="KW-0472">Membrane</keyword>
<keyword evidence="4" id="KW-0732">Signal</keyword>
<dbReference type="Pfam" id="PF01477">
    <property type="entry name" value="PLAT"/>
    <property type="match status" value="1"/>
</dbReference>
<dbReference type="GO" id="GO:0050982">
    <property type="term" value="P:detection of mechanical stimulus"/>
    <property type="evidence" value="ECO:0007669"/>
    <property type="project" value="TreeGrafter"/>
</dbReference>
<dbReference type="EMBL" id="MU827778">
    <property type="protein sequence ID" value="KAJ7340522.1"/>
    <property type="molecule type" value="Genomic_DNA"/>
</dbReference>
<evidence type="ECO:0000256" key="6">
    <source>
        <dbReference type="ARBA" id="ARBA00023136"/>
    </source>
</evidence>
<protein>
    <recommendedName>
        <fullName evidence="9">PLAT domain-containing protein</fullName>
    </recommendedName>
</protein>
<evidence type="ECO:0000256" key="2">
    <source>
        <dbReference type="ARBA" id="ARBA00007200"/>
    </source>
</evidence>
<comment type="caution">
    <text evidence="10">The sequence shown here is derived from an EMBL/GenBank/DDBJ whole genome shotgun (WGS) entry which is preliminary data.</text>
</comment>
<keyword evidence="11" id="KW-1185">Reference proteome</keyword>
<dbReference type="SMART" id="SM00308">
    <property type="entry name" value="LH2"/>
    <property type="match status" value="1"/>
</dbReference>
<sequence>MRAEEWAGMLSTVLTHLPPALDSLMRIVGWLQHVKMYLPQAQPRVFSSMWPVQRIWVYNCSAHTVTPASADESLRGLTVGNSSQFNKLVQSGDVRGATQLANAVLQTADQSDTTTTQDKIAIKDSVVKSISGIEVRNLQTLTQVTSVLARATLEPNEVTFDTQNLALQTLSSMTSLLQNKTREDYASESILVEQGGENLVLSLGNLLNSAAQKASVISITKETVEKRTKSENVSRDTEKLIDNVGTALLSKMMVDQGTYRVQTRSIDMELNRLSPRSLKTNKNFTKDDKAGFKFSLTAITDDKATYAQYIDTVMILSGFNPFTWDNSSKLVKSHVLSLNIKDHNGHALTVQDSNEDIEIKIPRGKRLTPEKSGSFFVKPSSKGKMQFHEINLPHTEGSAIRLRINSTRPTVLSVFVRYGQRPTVTEYDAMKKIPDESCSLSSQNSHGNCGEEAYDIVLFHELLSNPGTYYIGILYEKDDEAPQTRKKRSCFGQGRQKRSCVEFKDPPRPENITVKPVYDPRTDLNYTMSVLEEGCLFWDSREERWLSRGCRVGQRSNSTSLHCLCNHLTSFGGGVLVMPNTLDFDVVLNELTRLDQTNNIAVLSAIIVVLLLYLLVVIFARRADKRDKAKSGPAYHLLSSQEASFEYDLTVVTGVWKESGTDANVAIVIHGSEAESQPIILNKNMINSRTMLARGNEDMFVIHLPMSLGEVQYIHVWHDNSGKHPSWFFGHAVIKDRQTGKKWTFLSNSWFALEKGDGKIDRLLTPMSPLEMKTFKYSLNSRGSKSFSEGHLWLSVVTKPPWSKFTRVQRTTSCLCLLMSAMLANAMFYRTDKVADPTIQIGPLKFSWRQIVVGLESAVIVTPINLLIVALFKNSAEKSSNKVDTTKTENKPAHGRRRTYSCMGCTENSNDVDNESNEKSSLWTRTLRRLRASSKKGFMFPHFCIYIAWFLSFVTVSVSAMFTFFYSLQWGKDIANQWLSSMLVSFTEDLFVLQPIKILLIMVVTAYFFSNKEAEVVDHQVKTDRKLFESTEVAGDTQSIKVDMPHEDELQRAREYRVKEAKMFSFVRELVGYLLFLLLLTIVCYGNKSYHGYLMTKNIQDTFSNFSLAKDPRYYWKWLNGQFVGGIYASEWYNKDRVKEQEYIDNKMSIFLGMPRLRQLRIQKVLDLLMADTKEPFQTAYHIKKEFCYTRTVACNAGDSCTVPEEAQDVIKHCNDFYSLDEEDRTPLNLPGWTPYTGSVDWANFSDLCPAPWRYVPTENLHNSPSWGYFDIYDGGGYVADLGYSINTAKAVISNLRKHGWIDIQTRAVLLEFTVYNPNTGYLSIATYYYEILPTGYGNPFTKIDTLLLTSTQTGFYQFYLICQLLFIIMVVFFVLREVYKIYRKKCAYFRDVWNWVEILQIIFSFLVVVFYVIKSKMVLKSALKVQENPFVPVSFGEAITWNHAENAVLAITVFIATVKLLRMIRFNPHVSIMMSSFRESKGLLLSYSVIFVIIFLSYAQFGQLAFGSDMQSYSSFQSTLFSELLMCLGGKMNLTELLRVNRILGPLFGFSFLLLMFFIFVNFFVAILNDSYEDVKKNTDKQSEEFEMADFILDRLSELLAIKNKVNKKEIMMQALFIQLGITVITTTQNCSSNKGQKNLTQKKQLPLQLYQSILADLAV</sequence>
<feature type="transmembrane region" description="Helical" evidence="8">
    <location>
        <begin position="1444"/>
        <end position="1462"/>
    </location>
</feature>
<dbReference type="OrthoDB" id="444119at2759"/>
<comment type="caution">
    <text evidence="7">Lacks conserved residue(s) required for the propagation of feature annotation.</text>
</comment>
<dbReference type="GO" id="GO:0005262">
    <property type="term" value="F:calcium channel activity"/>
    <property type="evidence" value="ECO:0007669"/>
    <property type="project" value="TreeGrafter"/>
</dbReference>
<evidence type="ECO:0000256" key="1">
    <source>
        <dbReference type="ARBA" id="ARBA00004141"/>
    </source>
</evidence>
<evidence type="ECO:0000313" key="10">
    <source>
        <dbReference type="EMBL" id="KAJ7340522.1"/>
    </source>
</evidence>
<evidence type="ECO:0000313" key="11">
    <source>
        <dbReference type="Proteomes" id="UP001163046"/>
    </source>
</evidence>
<keyword evidence="5 8" id="KW-1133">Transmembrane helix</keyword>
<evidence type="ECO:0000256" key="8">
    <source>
        <dbReference type="SAM" id="Phobius"/>
    </source>
</evidence>
<evidence type="ECO:0000256" key="5">
    <source>
        <dbReference type="ARBA" id="ARBA00022989"/>
    </source>
</evidence>
<feature type="transmembrane region" description="Helical" evidence="8">
    <location>
        <begin position="600"/>
        <end position="620"/>
    </location>
</feature>
<dbReference type="Pfam" id="PF01825">
    <property type="entry name" value="GPS"/>
    <property type="match status" value="1"/>
</dbReference>
<dbReference type="Pfam" id="PF20519">
    <property type="entry name" value="Polycystin_dom"/>
    <property type="match status" value="1"/>
</dbReference>
<dbReference type="Pfam" id="PF08016">
    <property type="entry name" value="PKD_channel"/>
    <property type="match status" value="1"/>
</dbReference>
<dbReference type="Gene3D" id="1.10.287.70">
    <property type="match status" value="1"/>
</dbReference>
<dbReference type="InterPro" id="IPR046791">
    <property type="entry name" value="Polycystin_dom"/>
</dbReference>
<feature type="transmembrane region" description="Helical" evidence="8">
    <location>
        <begin position="990"/>
        <end position="1009"/>
    </location>
</feature>
<comment type="similarity">
    <text evidence="2">Belongs to the polycystin family.</text>
</comment>
<dbReference type="SUPFAM" id="SSF49723">
    <property type="entry name" value="Lipase/lipooxygenase domain (PLAT/LH2 domain)"/>
    <property type="match status" value="1"/>
</dbReference>
<dbReference type="Gene3D" id="2.60.220.50">
    <property type="match status" value="1"/>
</dbReference>
<feature type="transmembrane region" description="Helical" evidence="8">
    <location>
        <begin position="851"/>
        <end position="872"/>
    </location>
</feature>
<feature type="transmembrane region" description="Helical" evidence="8">
    <location>
        <begin position="1070"/>
        <end position="1088"/>
    </location>
</feature>
<comment type="subcellular location">
    <subcellularLocation>
        <location evidence="1">Membrane</location>
        <topology evidence="1">Multi-pass membrane protein</topology>
    </subcellularLocation>
</comment>
<feature type="domain" description="PLAT" evidence="9">
    <location>
        <begin position="645"/>
        <end position="765"/>
    </location>
</feature>
<dbReference type="InterPro" id="IPR001024">
    <property type="entry name" value="PLAT/LH2_dom"/>
</dbReference>
<dbReference type="Gene3D" id="2.60.60.20">
    <property type="entry name" value="PLAT/LH2 domain"/>
    <property type="match status" value="1"/>
</dbReference>
<keyword evidence="3 8" id="KW-0812">Transmembrane</keyword>
<evidence type="ECO:0000259" key="9">
    <source>
        <dbReference type="PROSITE" id="PS50095"/>
    </source>
</evidence>
<dbReference type="InterPro" id="IPR000203">
    <property type="entry name" value="GPS"/>
</dbReference>
<gene>
    <name evidence="10" type="ORF">OS493_003276</name>
</gene>
<dbReference type="GO" id="GO:0016020">
    <property type="term" value="C:membrane"/>
    <property type="evidence" value="ECO:0007669"/>
    <property type="project" value="UniProtKB-SubCell"/>
</dbReference>
<proteinExistence type="inferred from homology"/>